<dbReference type="EMBL" id="LAZR01007557">
    <property type="protein sequence ID" value="KKM84501.1"/>
    <property type="molecule type" value="Genomic_DNA"/>
</dbReference>
<feature type="coiled-coil region" evidence="1">
    <location>
        <begin position="70"/>
        <end position="149"/>
    </location>
</feature>
<reference evidence="2" key="1">
    <citation type="journal article" date="2015" name="Nature">
        <title>Complex archaea that bridge the gap between prokaryotes and eukaryotes.</title>
        <authorList>
            <person name="Spang A."/>
            <person name="Saw J.H."/>
            <person name="Jorgensen S.L."/>
            <person name="Zaremba-Niedzwiedzka K."/>
            <person name="Martijn J."/>
            <person name="Lind A.E."/>
            <person name="van Eijk R."/>
            <person name="Schleper C."/>
            <person name="Guy L."/>
            <person name="Ettema T.J."/>
        </authorList>
    </citation>
    <scope>NUCLEOTIDE SEQUENCE</scope>
</reference>
<proteinExistence type="predicted"/>
<accession>A0A0F9LAX2</accession>
<dbReference type="Gene3D" id="1.20.5.170">
    <property type="match status" value="1"/>
</dbReference>
<protein>
    <submittedName>
        <fullName evidence="2">Uncharacterized protein</fullName>
    </submittedName>
</protein>
<comment type="caution">
    <text evidence="2">The sequence shown here is derived from an EMBL/GenBank/DDBJ whole genome shotgun (WGS) entry which is preliminary data.</text>
</comment>
<sequence length="260" mass="30447">MSKEEDFSEFTGVHKNNREKLGSYKEKLKKELDDLKILAGEKSIKNTLRKESEIKLSDLKPPPSIKNLKYEILEEEISDIKTENESLKNRIYSLENENNSLRRDLDNLKSENYKLKTEQPNISILENEISSLREMITIIAQEKQLLEERVVEEPSTVEPRIHKEIEEKISEKVLPKEKVQEVIKKPSKKKKKKKLSADEIKAIKAEHEEAIAPKRRRCPTCLNLNKKYIREMDDKTNIILQSPRIYGKKFKCGICGTEWK</sequence>
<name>A0A0F9LAX2_9ZZZZ</name>
<evidence type="ECO:0000256" key="1">
    <source>
        <dbReference type="SAM" id="Coils"/>
    </source>
</evidence>
<evidence type="ECO:0000313" key="2">
    <source>
        <dbReference type="EMBL" id="KKM84501.1"/>
    </source>
</evidence>
<dbReference type="AlphaFoldDB" id="A0A0F9LAX2"/>
<keyword evidence="1" id="KW-0175">Coiled coil</keyword>
<organism evidence="2">
    <name type="scientific">marine sediment metagenome</name>
    <dbReference type="NCBI Taxonomy" id="412755"/>
    <lineage>
        <taxon>unclassified sequences</taxon>
        <taxon>metagenomes</taxon>
        <taxon>ecological metagenomes</taxon>
    </lineage>
</organism>
<gene>
    <name evidence="2" type="ORF">LCGC14_1298490</name>
</gene>